<dbReference type="GO" id="GO:0006303">
    <property type="term" value="P:double-strand break repair via nonhomologous end joining"/>
    <property type="evidence" value="ECO:0007669"/>
    <property type="project" value="TreeGrafter"/>
</dbReference>
<organism evidence="2 3">
    <name type="scientific">Spirodela intermedia</name>
    <name type="common">Intermediate duckweed</name>
    <dbReference type="NCBI Taxonomy" id="51605"/>
    <lineage>
        <taxon>Eukaryota</taxon>
        <taxon>Viridiplantae</taxon>
        <taxon>Streptophyta</taxon>
        <taxon>Embryophyta</taxon>
        <taxon>Tracheophyta</taxon>
        <taxon>Spermatophyta</taxon>
        <taxon>Magnoliopsida</taxon>
        <taxon>Liliopsida</taxon>
        <taxon>Araceae</taxon>
        <taxon>Lemnoideae</taxon>
        <taxon>Spirodela</taxon>
    </lineage>
</organism>
<dbReference type="GO" id="GO:0010165">
    <property type="term" value="P:response to X-ray"/>
    <property type="evidence" value="ECO:0007669"/>
    <property type="project" value="TreeGrafter"/>
</dbReference>
<dbReference type="GO" id="GO:0032807">
    <property type="term" value="C:DNA ligase IV complex"/>
    <property type="evidence" value="ECO:0007669"/>
    <property type="project" value="TreeGrafter"/>
</dbReference>
<dbReference type="InterPro" id="IPR053961">
    <property type="entry name" value="XRCC4_N"/>
</dbReference>
<evidence type="ECO:0000313" key="3">
    <source>
        <dbReference type="Proteomes" id="UP000663760"/>
    </source>
</evidence>
<dbReference type="Proteomes" id="UP000663760">
    <property type="component" value="Chromosome 10"/>
</dbReference>
<name>A0A7I8L203_SPIIN</name>
<proteinExistence type="predicted"/>
<dbReference type="PANTHER" id="PTHR28559">
    <property type="entry name" value="DNA REPAIR PROTEIN XRCC4"/>
    <property type="match status" value="1"/>
</dbReference>
<dbReference type="OrthoDB" id="1716270at2759"/>
<protein>
    <recommendedName>
        <fullName evidence="1">XRCC4 N-terminal domain-containing protein</fullName>
    </recommendedName>
</protein>
<accession>A0A7I8L203</accession>
<feature type="domain" description="XRCC4 N-terminal" evidence="1">
    <location>
        <begin position="89"/>
        <end position="141"/>
    </location>
</feature>
<keyword evidence="3" id="KW-1185">Reference proteome</keyword>
<evidence type="ECO:0000259" key="1">
    <source>
        <dbReference type="Pfam" id="PF06632"/>
    </source>
</evidence>
<gene>
    <name evidence="2" type="ORF">SI8410_10014757</name>
</gene>
<reference evidence="2" key="1">
    <citation type="submission" date="2020-02" db="EMBL/GenBank/DDBJ databases">
        <authorList>
            <person name="Scholz U."/>
            <person name="Mascher M."/>
            <person name="Fiebig A."/>
        </authorList>
    </citation>
    <scope>NUCLEOTIDE SEQUENCE</scope>
</reference>
<dbReference type="InterPro" id="IPR010585">
    <property type="entry name" value="DNA_repair_prot_XRCC4"/>
</dbReference>
<sequence length="187" mass="20938">MDSPPARHTCLRLRIADADAAAGVVFIKGTWFALRFDLSITDGYDAWTCNGLSLSLSRSASPTHPCSLAPPGNLYFRARFPEHCYLGCCAATEAEVRQRAAQWDQPVAEYMAVTERHLGFQQPGSLYKFEDAGNGQRRVRTCGRRKSRNKIGIPSLGEEEEEGGIKMQMFTWKKKILKKRKPIKSGK</sequence>
<dbReference type="GO" id="GO:0006310">
    <property type="term" value="P:DNA recombination"/>
    <property type="evidence" value="ECO:0007669"/>
    <property type="project" value="InterPro"/>
</dbReference>
<evidence type="ECO:0000313" key="2">
    <source>
        <dbReference type="EMBL" id="CAA7404079.1"/>
    </source>
</evidence>
<dbReference type="EMBL" id="LR746273">
    <property type="protein sequence ID" value="CAA7404079.1"/>
    <property type="molecule type" value="Genomic_DNA"/>
</dbReference>
<dbReference type="Pfam" id="PF06632">
    <property type="entry name" value="XRCC4"/>
    <property type="match status" value="1"/>
</dbReference>
<dbReference type="GO" id="GO:0003677">
    <property type="term" value="F:DNA binding"/>
    <property type="evidence" value="ECO:0007669"/>
    <property type="project" value="InterPro"/>
</dbReference>
<dbReference type="PANTHER" id="PTHR28559:SF1">
    <property type="entry name" value="DNA REPAIR PROTEIN XRCC4"/>
    <property type="match status" value="1"/>
</dbReference>
<dbReference type="AlphaFoldDB" id="A0A7I8L203"/>
<dbReference type="GO" id="GO:0005958">
    <property type="term" value="C:DNA-dependent protein kinase-DNA ligase 4 complex"/>
    <property type="evidence" value="ECO:0007669"/>
    <property type="project" value="TreeGrafter"/>
</dbReference>